<keyword evidence="1" id="KW-0812">Transmembrane</keyword>
<feature type="transmembrane region" description="Helical" evidence="1">
    <location>
        <begin position="165"/>
        <end position="184"/>
    </location>
</feature>
<evidence type="ECO:0000313" key="2">
    <source>
        <dbReference type="EMBL" id="PTI30821.1"/>
    </source>
</evidence>
<reference evidence="2 3" key="1">
    <citation type="journal article" date="2016" name="Front. Microbiol.">
        <title>Comprehensive Phylogenetic Analysis of Bovine Non-aureus Staphylococci Species Based on Whole-Genome Sequencing.</title>
        <authorList>
            <person name="Naushad S."/>
            <person name="Barkema H.W."/>
            <person name="Luby C."/>
            <person name="Condas L.A."/>
            <person name="Nobrega D.B."/>
            <person name="Carson D.A."/>
            <person name="De Buck J."/>
        </authorList>
    </citation>
    <scope>NUCLEOTIDE SEQUENCE [LARGE SCALE GENOMIC DNA]</scope>
    <source>
        <strain evidence="2 3">SNUC 2204</strain>
    </source>
</reference>
<dbReference type="Proteomes" id="UP000241209">
    <property type="component" value="Unassembled WGS sequence"/>
</dbReference>
<evidence type="ECO:0000256" key="1">
    <source>
        <dbReference type="SAM" id="Phobius"/>
    </source>
</evidence>
<comment type="caution">
    <text evidence="2">The sequence shown here is derived from an EMBL/GenBank/DDBJ whole genome shotgun (WGS) entry which is preliminary data.</text>
</comment>
<keyword evidence="1" id="KW-1133">Transmembrane helix</keyword>
<protein>
    <recommendedName>
        <fullName evidence="4">DUF1430 domain-containing protein</fullName>
    </recommendedName>
</protein>
<keyword evidence="1" id="KW-0472">Membrane</keyword>
<dbReference type="STRING" id="1167632.GCA_000286335_00915"/>
<feature type="transmembrane region" description="Helical" evidence="1">
    <location>
        <begin position="7"/>
        <end position="27"/>
    </location>
</feature>
<evidence type="ECO:0008006" key="4">
    <source>
        <dbReference type="Google" id="ProtNLM"/>
    </source>
</evidence>
<accession>A0A2T4PWF5</accession>
<evidence type="ECO:0000313" key="3">
    <source>
        <dbReference type="Proteomes" id="UP000241209"/>
    </source>
</evidence>
<sequence>MKNVTKITVFFIFIITTFLFLNFYKYYDDIKLPGYNKAIVIENWDKKHNKEEINSLLVKLSSQNNISMIRVNENYDDNANAKFLAQYNLKETFKFNQLPFSREKKYQLIEPDNKILDKLNLVGTTFFIKDELPNEFYKVLKEHGVTITDYKFPIHFIIVEYISSYQLLSTMIILLVILFIAILYEQLSSVKEMSIKRIHGYSTRRICCFQIYKTTKFFITQFIFVTLIVTVALYLYNHLAQIGYVFFLFLMFALIFYNILVIILLVSFWLISKQTYHIEKYIKYEGVGNGFQYLPNIIKIIVTLTLLNVISISILNYLEIVDNANSEKYWFKNKDLYIAEITTNEIETDKNHFKHSDQEIINLLNNIPEKNWVLTYHRHYNWEKSGEAYDINNAIYVNKTYLERNDIKIVDRQNIDYSKIIALIPEKGYSQKNINKIKKDIQKEVQFYDEIDNIPNKEKYLDIEAHKIENNDKLFNYSTGVYSKEVFSYNPVLILLPKGYYPISFYSAATSQGLLLFNDYDLIKSKAINNHGDSVIQGLTNAYSSVLKDIKEIKRNLIISVTTSILGIVVISSVYLLLVFIVIKRKKLYLSKRFMDIHL</sequence>
<feature type="transmembrane region" description="Helical" evidence="1">
    <location>
        <begin position="217"/>
        <end position="236"/>
    </location>
</feature>
<name>A0A2T4PWF5_9STAP</name>
<dbReference type="AlphaFoldDB" id="A0A2T4PWF5"/>
<feature type="transmembrane region" description="Helical" evidence="1">
    <location>
        <begin position="293"/>
        <end position="318"/>
    </location>
</feature>
<dbReference type="EMBL" id="PZFK01000003">
    <property type="protein sequence ID" value="PTI30821.1"/>
    <property type="molecule type" value="Genomic_DNA"/>
</dbReference>
<organism evidence="2 3">
    <name type="scientific">Mammaliicoccus vitulinus</name>
    <dbReference type="NCBI Taxonomy" id="71237"/>
    <lineage>
        <taxon>Bacteria</taxon>
        <taxon>Bacillati</taxon>
        <taxon>Bacillota</taxon>
        <taxon>Bacilli</taxon>
        <taxon>Bacillales</taxon>
        <taxon>Staphylococcaceae</taxon>
        <taxon>Mammaliicoccus</taxon>
    </lineage>
</organism>
<proteinExistence type="predicted"/>
<feature type="transmembrane region" description="Helical" evidence="1">
    <location>
        <begin position="242"/>
        <end position="272"/>
    </location>
</feature>
<feature type="transmembrane region" description="Helical" evidence="1">
    <location>
        <begin position="557"/>
        <end position="583"/>
    </location>
</feature>
<gene>
    <name evidence="2" type="ORF">BU072_02190</name>
</gene>
<dbReference type="RefSeq" id="WP_107556640.1">
    <property type="nucleotide sequence ID" value="NZ_PZFK01000003.1"/>
</dbReference>